<evidence type="ECO:0000256" key="3">
    <source>
        <dbReference type="ARBA" id="ARBA00022900"/>
    </source>
</evidence>
<organism evidence="6 7">
    <name type="scientific">Amphibalanus amphitrite</name>
    <name type="common">Striped barnacle</name>
    <name type="synonym">Balanus amphitrite</name>
    <dbReference type="NCBI Taxonomy" id="1232801"/>
    <lineage>
        <taxon>Eukaryota</taxon>
        <taxon>Metazoa</taxon>
        <taxon>Ecdysozoa</taxon>
        <taxon>Arthropoda</taxon>
        <taxon>Crustacea</taxon>
        <taxon>Multicrustacea</taxon>
        <taxon>Cirripedia</taxon>
        <taxon>Thoracica</taxon>
        <taxon>Thoracicalcarea</taxon>
        <taxon>Balanomorpha</taxon>
        <taxon>Balanoidea</taxon>
        <taxon>Balanidae</taxon>
        <taxon>Amphibalaninae</taxon>
        <taxon>Amphibalanus</taxon>
    </lineage>
</organism>
<dbReference type="InterPro" id="IPR009048">
    <property type="entry name" value="A-macroglobulin_rcpt-bd"/>
</dbReference>
<feature type="domain" description="Alpha-macroglobulin receptor-binding" evidence="5">
    <location>
        <begin position="721"/>
        <end position="808"/>
    </location>
</feature>
<dbReference type="SUPFAM" id="SSF81296">
    <property type="entry name" value="E set domains"/>
    <property type="match status" value="1"/>
</dbReference>
<protein>
    <submittedName>
        <fullName evidence="6">Alpha-2-macroglobulin-like protein 1</fullName>
    </submittedName>
</protein>
<dbReference type="Gene3D" id="2.60.40.690">
    <property type="entry name" value="Alpha-macroglobulin, receptor-binding domain"/>
    <property type="match status" value="1"/>
</dbReference>
<dbReference type="Pfam" id="PF07677">
    <property type="entry name" value="A2M_recep"/>
    <property type="match status" value="1"/>
</dbReference>
<evidence type="ECO:0000259" key="4">
    <source>
        <dbReference type="SMART" id="SM01360"/>
    </source>
</evidence>
<evidence type="ECO:0000256" key="2">
    <source>
        <dbReference type="ARBA" id="ARBA00022690"/>
    </source>
</evidence>
<dbReference type="PANTHER" id="PTHR11412:SF171">
    <property type="entry name" value="PREGNANCY ZONE PROTEIN-LIKE PROTEIN"/>
    <property type="match status" value="1"/>
</dbReference>
<dbReference type="SMART" id="SM01360">
    <property type="entry name" value="A2M"/>
    <property type="match status" value="1"/>
</dbReference>
<gene>
    <name evidence="6" type="primary">A2ML1_2</name>
    <name evidence="6" type="ORF">FJT64_016839</name>
</gene>
<dbReference type="InterPro" id="IPR050473">
    <property type="entry name" value="A2M/Complement_sys"/>
</dbReference>
<name>A0A6A4WXX6_AMPAM</name>
<reference evidence="6 7" key="1">
    <citation type="submission" date="2019-07" db="EMBL/GenBank/DDBJ databases">
        <title>Draft genome assembly of a fouling barnacle, Amphibalanus amphitrite (Darwin, 1854): The first reference genome for Thecostraca.</title>
        <authorList>
            <person name="Kim W."/>
        </authorList>
    </citation>
    <scope>NUCLEOTIDE SEQUENCE [LARGE SCALE GENOMIC DNA]</scope>
    <source>
        <strain evidence="6">SNU_AA5</strain>
        <tissue evidence="6">Soma without cirri and trophi</tissue>
    </source>
</reference>
<dbReference type="InterPro" id="IPR008930">
    <property type="entry name" value="Terpenoid_cyclase/PrenylTrfase"/>
</dbReference>
<dbReference type="EMBL" id="VIIS01000173">
    <property type="protein sequence ID" value="KAF0312386.1"/>
    <property type="molecule type" value="Genomic_DNA"/>
</dbReference>
<dbReference type="SMART" id="SM01361">
    <property type="entry name" value="A2M_recep"/>
    <property type="match status" value="1"/>
</dbReference>
<dbReference type="InterPro" id="IPR036595">
    <property type="entry name" value="A-macroglobulin_rcpt-bd_sf"/>
</dbReference>
<evidence type="ECO:0000313" key="6">
    <source>
        <dbReference type="EMBL" id="KAF0312386.1"/>
    </source>
</evidence>
<dbReference type="InterPro" id="IPR013783">
    <property type="entry name" value="Ig-like_fold"/>
</dbReference>
<comment type="caution">
    <text evidence="6">The sequence shown here is derived from an EMBL/GenBank/DDBJ whole genome shotgun (WGS) entry which is preliminary data.</text>
</comment>
<keyword evidence="3" id="KW-0722">Serine protease inhibitor</keyword>
<evidence type="ECO:0000256" key="1">
    <source>
        <dbReference type="ARBA" id="ARBA00010952"/>
    </source>
</evidence>
<dbReference type="GO" id="GO:0004867">
    <property type="term" value="F:serine-type endopeptidase inhibitor activity"/>
    <property type="evidence" value="ECO:0007669"/>
    <property type="project" value="UniProtKB-KW"/>
</dbReference>
<dbReference type="AlphaFoldDB" id="A0A6A4WXX6"/>
<dbReference type="Pfam" id="PF00207">
    <property type="entry name" value="A2M"/>
    <property type="match status" value="1"/>
</dbReference>
<dbReference type="PANTHER" id="PTHR11412">
    <property type="entry name" value="MACROGLOBULIN / COMPLEMENT"/>
    <property type="match status" value="1"/>
</dbReference>
<dbReference type="Gene3D" id="2.60.40.10">
    <property type="entry name" value="Immunoglobulins"/>
    <property type="match status" value="1"/>
</dbReference>
<dbReference type="Gene3D" id="1.50.10.20">
    <property type="match status" value="1"/>
</dbReference>
<feature type="domain" description="Alpha-2-macroglobulin" evidence="4">
    <location>
        <begin position="158"/>
        <end position="248"/>
    </location>
</feature>
<dbReference type="InterPro" id="IPR011626">
    <property type="entry name" value="Alpha-macroglobulin_TED"/>
</dbReference>
<proteinExistence type="inferred from homology"/>
<dbReference type="SUPFAM" id="SSF48239">
    <property type="entry name" value="Terpenoid cyclases/Protein prenyltransferases"/>
    <property type="match status" value="1"/>
</dbReference>
<dbReference type="Pfam" id="PF07678">
    <property type="entry name" value="TED_complement"/>
    <property type="match status" value="1"/>
</dbReference>
<accession>A0A6A4WXX6</accession>
<dbReference type="GO" id="GO:0005615">
    <property type="term" value="C:extracellular space"/>
    <property type="evidence" value="ECO:0007669"/>
    <property type="project" value="InterPro"/>
</dbReference>
<dbReference type="Proteomes" id="UP000440578">
    <property type="component" value="Unassembled WGS sequence"/>
</dbReference>
<evidence type="ECO:0000259" key="5">
    <source>
        <dbReference type="SMART" id="SM01361"/>
    </source>
</evidence>
<dbReference type="Gene3D" id="2.20.130.20">
    <property type="match status" value="1"/>
</dbReference>
<dbReference type="SUPFAM" id="SSF49410">
    <property type="entry name" value="Alpha-macroglobulin receptor domain"/>
    <property type="match status" value="1"/>
</dbReference>
<keyword evidence="2" id="KW-0646">Protease inhibitor</keyword>
<dbReference type="OrthoDB" id="6348147at2759"/>
<comment type="similarity">
    <text evidence="1">Belongs to the protease inhibitor I39 (alpha-2-macroglobulin) family.</text>
</comment>
<evidence type="ECO:0000313" key="7">
    <source>
        <dbReference type="Proteomes" id="UP000440578"/>
    </source>
</evidence>
<keyword evidence="7" id="KW-1185">Reference proteome</keyword>
<sequence>MQFRHFDSGEAHVIFLLLSAVVDRSVELLSDKNKLTAKKVFEKLQKFVIGEYQYPRLVESDSSYSGETRVAGYLVFSNFVLESRPCERNNRSSPVYYPLRTVSAAMGGERGFAVASADGAVREFAEIAQKADSSAVSADSAGPEPVAETAVRSLFPPTFLFQLEKLGVSGRKDISTTMPDTITSWVASAFCSGLRSGFGLSDTATIVTFKPFFAQIQVPYSVKRGELLRLKVSVFNFLSSDLSVAVVLASSTDFSVASGGSGSQTVCVRASKPSVVEFPLEFSTLGKVDITVSARTSGSACGSSNQVQASDALVRSLIVKPEGFPQEEVNTAFICKEDSTSPPKEETFELALPNQLVPDSQRAWVNIVGDLIAPSAERQLRYRRREGSYSAFPERSPPRYKGSLWLTAYVVRSYLAASKYIAIDKNDVSISTSWIVKLQESNGAFKSYGNLFHKEMRGGVGNGAVEAMTAYVLLTLLEANDQPAAAKKAVDFLLASSTYNTLYAEILVAHALVMAGKTSEGSSRVQTLLAKGTRRGGQLYWKGDRTSKYGGSRAVDIEMTSYMAMTLLKLGGSSNLGEAALAVKWISAQRNSQGGFVSTQDTVVALTALTEFAIATYSESTAVDVLVTASPSYRYSVQITAENRLLTRQDWLPQPLALPKKVTFSVSGLGCAVVQSVFRYNTKVAFPDPKFNLKAVITKVKSSCSFTLNICTSFKEPNTESNMAIVEIEMLSGFVTIDSSLRKLENDKVIERWEFNEGKASLYFDGFTDKEVCFDVRFIRALEVEKLKPAVLRVYDYYAHEDRFEVLDLPLVAVVYHTVAGPVHPFQRCRAPRPAAVSSVPRRCQVVGADAGHLLN</sequence>
<dbReference type="InterPro" id="IPR001599">
    <property type="entry name" value="Macroglobln_a2"/>
</dbReference>
<dbReference type="InterPro" id="IPR014756">
    <property type="entry name" value="Ig_E-set"/>
</dbReference>